<proteinExistence type="predicted"/>
<dbReference type="RefSeq" id="WP_110309153.1">
    <property type="nucleotide sequence ID" value="NZ_QICL01000001.1"/>
</dbReference>
<gene>
    <name evidence="2" type="ORF">CLV62_101470</name>
</gene>
<feature type="transmembrane region" description="Helical" evidence="1">
    <location>
        <begin position="50"/>
        <end position="75"/>
    </location>
</feature>
<evidence type="ECO:0000313" key="3">
    <source>
        <dbReference type="Proteomes" id="UP000247973"/>
    </source>
</evidence>
<dbReference type="EMBL" id="QICL01000001">
    <property type="protein sequence ID" value="PXV69201.1"/>
    <property type="molecule type" value="Genomic_DNA"/>
</dbReference>
<name>A0A2V3PWH0_9BACT</name>
<evidence type="ECO:0000256" key="1">
    <source>
        <dbReference type="SAM" id="Phobius"/>
    </source>
</evidence>
<dbReference type="OrthoDB" id="997401at2"/>
<protein>
    <submittedName>
        <fullName evidence="2">Uncharacterized protein</fullName>
    </submittedName>
</protein>
<sequence length="132" mass="14967">MKKQEKDRLRSLFQDMELSNPPKGFESRLMQQIHQAASESKTKDTLRSKIYTAIAIAGGIAAIVVLPIIAFYFMMGDTAIQIPSMQVDFSMPHFPKMDIDPLTVLLPFVVLVLLMGDTLIRKHISDKRHHNT</sequence>
<keyword evidence="1" id="KW-0472">Membrane</keyword>
<keyword evidence="1" id="KW-0812">Transmembrane</keyword>
<feature type="transmembrane region" description="Helical" evidence="1">
    <location>
        <begin position="102"/>
        <end position="120"/>
    </location>
</feature>
<reference evidence="2 3" key="1">
    <citation type="submission" date="2018-03" db="EMBL/GenBank/DDBJ databases">
        <title>Genomic Encyclopedia of Archaeal and Bacterial Type Strains, Phase II (KMG-II): from individual species to whole genera.</title>
        <authorList>
            <person name="Goeker M."/>
        </authorList>
    </citation>
    <scope>NUCLEOTIDE SEQUENCE [LARGE SCALE GENOMIC DNA]</scope>
    <source>
        <strain evidence="2 3">DSM 100214</strain>
    </source>
</reference>
<evidence type="ECO:0000313" key="2">
    <source>
        <dbReference type="EMBL" id="PXV69201.1"/>
    </source>
</evidence>
<organism evidence="2 3">
    <name type="scientific">Dysgonomonas alginatilytica</name>
    <dbReference type="NCBI Taxonomy" id="1605892"/>
    <lineage>
        <taxon>Bacteria</taxon>
        <taxon>Pseudomonadati</taxon>
        <taxon>Bacteroidota</taxon>
        <taxon>Bacteroidia</taxon>
        <taxon>Bacteroidales</taxon>
        <taxon>Dysgonomonadaceae</taxon>
        <taxon>Dysgonomonas</taxon>
    </lineage>
</organism>
<dbReference type="AlphaFoldDB" id="A0A2V3PWH0"/>
<keyword evidence="3" id="KW-1185">Reference proteome</keyword>
<accession>A0A2V3PWH0</accession>
<dbReference type="Proteomes" id="UP000247973">
    <property type="component" value="Unassembled WGS sequence"/>
</dbReference>
<keyword evidence="1" id="KW-1133">Transmembrane helix</keyword>
<comment type="caution">
    <text evidence="2">The sequence shown here is derived from an EMBL/GenBank/DDBJ whole genome shotgun (WGS) entry which is preliminary data.</text>
</comment>